<keyword evidence="5 9" id="KW-0812">Transmembrane</keyword>
<feature type="transmembrane region" description="Helical" evidence="9">
    <location>
        <begin position="412"/>
        <end position="429"/>
    </location>
</feature>
<dbReference type="InterPro" id="IPR036259">
    <property type="entry name" value="MFS_trans_sf"/>
</dbReference>
<evidence type="ECO:0000256" key="5">
    <source>
        <dbReference type="ARBA" id="ARBA00022692"/>
    </source>
</evidence>
<evidence type="ECO:0000313" key="11">
    <source>
        <dbReference type="EMBL" id="KAK1761739.1"/>
    </source>
</evidence>
<dbReference type="InterPro" id="IPR020846">
    <property type="entry name" value="MFS_dom"/>
</dbReference>
<accession>A0AAJ0BNV6</accession>
<gene>
    <name evidence="11" type="ORF">QBC33DRAFT_553406</name>
</gene>
<keyword evidence="6 9" id="KW-1133">Transmembrane helix</keyword>
<evidence type="ECO:0000256" key="9">
    <source>
        <dbReference type="SAM" id="Phobius"/>
    </source>
</evidence>
<feature type="transmembrane region" description="Helical" evidence="9">
    <location>
        <begin position="199"/>
        <end position="224"/>
    </location>
</feature>
<dbReference type="CDD" id="cd17323">
    <property type="entry name" value="MFS_Tpo1_MDR_like"/>
    <property type="match status" value="1"/>
</dbReference>
<evidence type="ECO:0000256" key="6">
    <source>
        <dbReference type="ARBA" id="ARBA00022989"/>
    </source>
</evidence>
<dbReference type="FunFam" id="1.20.1250.20:FF:000082">
    <property type="entry name" value="MFS multidrug transporter, putative"/>
    <property type="match status" value="1"/>
</dbReference>
<dbReference type="PANTHER" id="PTHR23502:SF68">
    <property type="entry name" value="MULTIDRUG TRANSPORTER, PUTATIVE (AFU_ORTHOLOGUE AFUA_3G01120)-RELATED"/>
    <property type="match status" value="1"/>
</dbReference>
<dbReference type="EMBL" id="MU839053">
    <property type="protein sequence ID" value="KAK1761739.1"/>
    <property type="molecule type" value="Genomic_DNA"/>
</dbReference>
<protein>
    <submittedName>
        <fullName evidence="11">Major facilitator superfamily domain-containing protein</fullName>
    </submittedName>
</protein>
<dbReference type="Pfam" id="PF07690">
    <property type="entry name" value="MFS_1"/>
    <property type="match status" value="1"/>
</dbReference>
<feature type="domain" description="Major facilitator superfamily (MFS) profile" evidence="10">
    <location>
        <begin position="107"/>
        <end position="533"/>
    </location>
</feature>
<feature type="transmembrane region" description="Helical" evidence="9">
    <location>
        <begin position="369"/>
        <end position="392"/>
    </location>
</feature>
<feature type="transmembrane region" description="Helical" evidence="9">
    <location>
        <begin position="105"/>
        <end position="126"/>
    </location>
</feature>
<dbReference type="GeneID" id="85312593"/>
<feature type="transmembrane region" description="Helical" evidence="9">
    <location>
        <begin position="331"/>
        <end position="357"/>
    </location>
</feature>
<keyword evidence="12" id="KW-1185">Reference proteome</keyword>
<comment type="subcellular location">
    <subcellularLocation>
        <location evidence="2">Cell membrane</location>
    </subcellularLocation>
    <subcellularLocation>
        <location evidence="1">Membrane</location>
        <topology evidence="1">Multi-pass membrane protein</topology>
    </subcellularLocation>
</comment>
<comment type="similarity">
    <text evidence="3">Belongs to the major facilitator superfamily.</text>
</comment>
<comment type="caution">
    <text evidence="11">The sequence shown here is derived from an EMBL/GenBank/DDBJ whole genome shotgun (WGS) entry which is preliminary data.</text>
</comment>
<dbReference type="PANTHER" id="PTHR23502">
    <property type="entry name" value="MAJOR FACILITATOR SUPERFAMILY"/>
    <property type="match status" value="1"/>
</dbReference>
<keyword evidence="4" id="KW-1003">Cell membrane</keyword>
<proteinExistence type="inferred from homology"/>
<dbReference type="RefSeq" id="XP_060277952.1">
    <property type="nucleotide sequence ID" value="XM_060429406.1"/>
</dbReference>
<feature type="compositionally biased region" description="Basic and acidic residues" evidence="8">
    <location>
        <begin position="32"/>
        <end position="69"/>
    </location>
</feature>
<feature type="transmembrane region" description="Helical" evidence="9">
    <location>
        <begin position="508"/>
        <end position="528"/>
    </location>
</feature>
<dbReference type="SUPFAM" id="SSF103473">
    <property type="entry name" value="MFS general substrate transporter"/>
    <property type="match status" value="1"/>
</dbReference>
<dbReference type="GO" id="GO:0005886">
    <property type="term" value="C:plasma membrane"/>
    <property type="evidence" value="ECO:0007669"/>
    <property type="project" value="UniProtKB-SubCell"/>
</dbReference>
<feature type="region of interest" description="Disordered" evidence="8">
    <location>
        <begin position="1"/>
        <end position="99"/>
    </location>
</feature>
<name>A0AAJ0BNV6_9PEZI</name>
<dbReference type="Proteomes" id="UP001244011">
    <property type="component" value="Unassembled WGS sequence"/>
</dbReference>
<evidence type="ECO:0000256" key="8">
    <source>
        <dbReference type="SAM" id="MobiDB-lite"/>
    </source>
</evidence>
<reference evidence="11" key="1">
    <citation type="submission" date="2023-06" db="EMBL/GenBank/DDBJ databases">
        <title>Genome-scale phylogeny and comparative genomics of the fungal order Sordariales.</title>
        <authorList>
            <consortium name="Lawrence Berkeley National Laboratory"/>
            <person name="Hensen N."/>
            <person name="Bonometti L."/>
            <person name="Westerberg I."/>
            <person name="Brannstrom I.O."/>
            <person name="Guillou S."/>
            <person name="Cros-Aarteil S."/>
            <person name="Calhoun S."/>
            <person name="Haridas S."/>
            <person name="Kuo A."/>
            <person name="Mondo S."/>
            <person name="Pangilinan J."/>
            <person name="Riley R."/>
            <person name="Labutti K."/>
            <person name="Andreopoulos B."/>
            <person name="Lipzen A."/>
            <person name="Chen C."/>
            <person name="Yanf M."/>
            <person name="Daum C."/>
            <person name="Ng V."/>
            <person name="Clum A."/>
            <person name="Steindorff A."/>
            <person name="Ohm R."/>
            <person name="Martin F."/>
            <person name="Silar P."/>
            <person name="Natvig D."/>
            <person name="Lalanne C."/>
            <person name="Gautier V."/>
            <person name="Ament-Velasquez S.L."/>
            <person name="Kruys A."/>
            <person name="Hutchinson M.I."/>
            <person name="Powell A.J."/>
            <person name="Barry K."/>
            <person name="Miller A.N."/>
            <person name="Grigoriev I.V."/>
            <person name="Debuchy R."/>
            <person name="Gladieux P."/>
            <person name="Thoren M.H."/>
            <person name="Johannesson H."/>
        </authorList>
    </citation>
    <scope>NUCLEOTIDE SEQUENCE</scope>
    <source>
        <strain evidence="11">8032-3</strain>
    </source>
</reference>
<feature type="transmembrane region" description="Helical" evidence="9">
    <location>
        <begin position="174"/>
        <end position="193"/>
    </location>
</feature>
<evidence type="ECO:0000259" key="10">
    <source>
        <dbReference type="PROSITE" id="PS50850"/>
    </source>
</evidence>
<evidence type="ECO:0000256" key="3">
    <source>
        <dbReference type="ARBA" id="ARBA00008335"/>
    </source>
</evidence>
<feature type="transmembrane region" description="Helical" evidence="9">
    <location>
        <begin position="435"/>
        <end position="454"/>
    </location>
</feature>
<feature type="transmembrane region" description="Helical" evidence="9">
    <location>
        <begin position="236"/>
        <end position="256"/>
    </location>
</feature>
<evidence type="ECO:0000313" key="12">
    <source>
        <dbReference type="Proteomes" id="UP001244011"/>
    </source>
</evidence>
<keyword evidence="7 9" id="KW-0472">Membrane</keyword>
<dbReference type="GO" id="GO:0022857">
    <property type="term" value="F:transmembrane transporter activity"/>
    <property type="evidence" value="ECO:0007669"/>
    <property type="project" value="InterPro"/>
</dbReference>
<dbReference type="AlphaFoldDB" id="A0AAJ0BNV6"/>
<organism evidence="11 12">
    <name type="scientific">Phialemonium atrogriseum</name>
    <dbReference type="NCBI Taxonomy" id="1093897"/>
    <lineage>
        <taxon>Eukaryota</taxon>
        <taxon>Fungi</taxon>
        <taxon>Dikarya</taxon>
        <taxon>Ascomycota</taxon>
        <taxon>Pezizomycotina</taxon>
        <taxon>Sordariomycetes</taxon>
        <taxon>Sordariomycetidae</taxon>
        <taxon>Cephalothecales</taxon>
        <taxon>Cephalothecaceae</taxon>
        <taxon>Phialemonium</taxon>
    </lineage>
</organism>
<feature type="compositionally biased region" description="Basic and acidic residues" evidence="8">
    <location>
        <begin position="8"/>
        <end position="17"/>
    </location>
</feature>
<dbReference type="Gene3D" id="1.20.1250.20">
    <property type="entry name" value="MFS general substrate transporter like domains"/>
    <property type="match status" value="1"/>
</dbReference>
<sequence>MSASETESDVHKTEIRNGRSIMSDPDITGPKATHENGKDKAPAGEKDMVPAGEKDKDKDTAADKEKGPDTEANGGDDAVADPNIVGWDGPDDPANPRNWSKRRKMFNVSLVSLSVFYSNIATTMFAPGASKLAEEFGITSTVIMTLAVSIPSLGASLGPLLFAPLSEVTGRVPIYWASSTLYLAMTFGCAFSTNAGMFLFFRVICGACAASFMTVGGGTIADLLPKEERGTATAMFSIGPLLGPVTGPVIGGFVTGRLGWRWTFYLVLMFAGVVTITAMITMRETNATEILTKKAARLRKETGNLELRPANAKNVEVRQLVERALIRPFRILLFSPIVSLIGLYMGLVFGLTFLLFATFPSVFEETYGWAVDVSGLAYLGIGVGATIGLGIFAKTSDRLLRVGGGPERRLPLMIWFGPCVPIGIFIYAWSTEYKVHWIVAIIGTAFIGIGVMMVTSSSQLYMMDMYGPQGAASALAAATLVRNGYGAFLPLAADPLYKSLGLGWGNSVLGFIAIAFLPVPILFYKYGLYLRERFPLKL</sequence>
<evidence type="ECO:0000256" key="4">
    <source>
        <dbReference type="ARBA" id="ARBA00022475"/>
    </source>
</evidence>
<evidence type="ECO:0000256" key="2">
    <source>
        <dbReference type="ARBA" id="ARBA00004236"/>
    </source>
</evidence>
<evidence type="ECO:0000256" key="1">
    <source>
        <dbReference type="ARBA" id="ARBA00004141"/>
    </source>
</evidence>
<evidence type="ECO:0000256" key="7">
    <source>
        <dbReference type="ARBA" id="ARBA00023136"/>
    </source>
</evidence>
<feature type="transmembrane region" description="Helical" evidence="9">
    <location>
        <begin position="262"/>
        <end position="282"/>
    </location>
</feature>
<dbReference type="PROSITE" id="PS50850">
    <property type="entry name" value="MFS"/>
    <property type="match status" value="1"/>
</dbReference>
<feature type="transmembrane region" description="Helical" evidence="9">
    <location>
        <begin position="466"/>
        <end position="488"/>
    </location>
</feature>
<dbReference type="InterPro" id="IPR011701">
    <property type="entry name" value="MFS"/>
</dbReference>
<feature type="transmembrane region" description="Helical" evidence="9">
    <location>
        <begin position="138"/>
        <end position="162"/>
    </location>
</feature>